<dbReference type="Proteomes" id="UP000509568">
    <property type="component" value="Chromosome"/>
</dbReference>
<protein>
    <submittedName>
        <fullName evidence="2">Uncharacterized protein</fullName>
    </submittedName>
</protein>
<evidence type="ECO:0000313" key="3">
    <source>
        <dbReference type="Proteomes" id="UP000509568"/>
    </source>
</evidence>
<keyword evidence="1" id="KW-0472">Membrane</keyword>
<name>A0A7D5D8U7_9PSED</name>
<proteinExistence type="predicted"/>
<reference evidence="2 3" key="1">
    <citation type="submission" date="2020-06" db="EMBL/GenBank/DDBJ databases">
        <title>Pseudomonas eucalypticola sp. nov., an endophyte of Eucalyptus dunnii leaves with biocontrol ability of eucalyptus leaf blight.</title>
        <authorList>
            <person name="Liu Y."/>
            <person name="Song Z."/>
            <person name="Zeng H."/>
            <person name="Lu M."/>
            <person name="Wang X."/>
            <person name="Lian X."/>
            <person name="Zhang Q."/>
        </authorList>
    </citation>
    <scope>NUCLEOTIDE SEQUENCE [LARGE SCALE GENOMIC DNA]</scope>
    <source>
        <strain evidence="2 3">NP-1</strain>
    </source>
</reference>
<dbReference type="KEGG" id="pez:HWQ56_19475"/>
<sequence length="71" mass="7740">MTEQSELQGEIAALCCFMAAVASILPLSCQLRLWPAFEQRAEAMRKRLGPGVLRGFEEATVSLSSKRQGLG</sequence>
<dbReference type="AlphaFoldDB" id="A0A7D5D8U7"/>
<gene>
    <name evidence="2" type="ORF">HWQ56_19475</name>
</gene>
<keyword evidence="1" id="KW-0812">Transmembrane</keyword>
<dbReference type="RefSeq" id="WP_176571543.1">
    <property type="nucleotide sequence ID" value="NZ_CP056030.1"/>
</dbReference>
<accession>A0A7D5D8U7</accession>
<evidence type="ECO:0000256" key="1">
    <source>
        <dbReference type="SAM" id="Phobius"/>
    </source>
</evidence>
<evidence type="ECO:0000313" key="2">
    <source>
        <dbReference type="EMBL" id="QKZ05853.1"/>
    </source>
</evidence>
<keyword evidence="3" id="KW-1185">Reference proteome</keyword>
<keyword evidence="1" id="KW-1133">Transmembrane helix</keyword>
<organism evidence="2 3">
    <name type="scientific">Pseudomonas eucalypticola</name>
    <dbReference type="NCBI Taxonomy" id="2599595"/>
    <lineage>
        <taxon>Bacteria</taxon>
        <taxon>Pseudomonadati</taxon>
        <taxon>Pseudomonadota</taxon>
        <taxon>Gammaproteobacteria</taxon>
        <taxon>Pseudomonadales</taxon>
        <taxon>Pseudomonadaceae</taxon>
        <taxon>Pseudomonas</taxon>
    </lineage>
</organism>
<dbReference type="EMBL" id="CP056030">
    <property type="protein sequence ID" value="QKZ05853.1"/>
    <property type="molecule type" value="Genomic_DNA"/>
</dbReference>
<feature type="transmembrane region" description="Helical" evidence="1">
    <location>
        <begin position="12"/>
        <end position="34"/>
    </location>
</feature>